<comment type="similarity">
    <text evidence="3">Belongs to the midasin family.</text>
</comment>
<sequence>MTSKNSQRLSTQHDIQAIDKFVEHLNGTVNSLFAQLINSGDSIDEIDRKMVDHIRKRILTTDASKVLDSHQRVVAALQVIVDYAYPVLLLRHSAPNAVSTLISLIDWMFIPKLVERKWLPEITQLFDQTVDSFFVIHSSNQGNELGVNQTSAKNAFALLLKMLNSVYETKTGRIHTKVMKIVQACCHSKFVRRSELGIIMAEDFFGLISYILYEPIFMPPKEHITGSTYKFSWSDFRYDEVDLKGEEKVESKPPARLRRFESRLVRPIVICLLLGLKNDERKNLPEIICRALHTKLPKQISLTASGLENIFNALIKTPDTFMLFLDKISVEVSNKKTTLLPILFDALIERNLVSDMWKMFDITSKFEQYLLSTIKCEDDLKQKTDVIWNAFTQSVDDKFHEFASIIAPMFVQCLIVGQKKGLNIECGIKLSTVAEEMIHFFFDILPTTSFGQTLSCIFALLKFIFNEEDCHKILLTNIIPRIQTETGFYCFVHSKTFLDDFHMVLDALKTSKSNETLKKIISIILHILTMINEMKLTKDEYLSVTKILTELCEDIEYGILTREISMQHLGDFLQMLNHDESYISTCAVKLIGATFDMKPKERELLLKNYGLPQFFSVDEIKNTNGLSFSSTLEKEHFSQVKEFLEKEIDTTHHSQSTCGSARNQLLNNVQNDVTSQPAPISDYIPMVMTKTTRENLLIIIEAAKNPIPLLLEGATGVGKSATITEAAHSFGATLVPFNLSSRSTEDDLFGKLNINRYGITMNYQPFTIAFEKGYWILLDEINLAPSQTLQALIASLDTGKITLKDPSQTNSVKIIHRHPDFRLFATQNPNSGFFKGKREDLPSSLLSRFVPVIFRKLPDDEWVDVIVSRLESLKPLETNKSLRKMAEQIIKFHTTVETLIQGDLSSTQRKQTFPEIGPYAEISIRELLRLTSHITLLMKSKIWKSIDTDEGKQLLSSEMWTIYGARFRREGRQVICETIKKMGFVYDIYQNRSTTVSMVIKHDCLHFDSNHRLQRNLIEQSVLESINTQYAVDIFKSFKIQGLENNLNIEKLEILTKEAAHIHSHIQQTCFNAKFIEKYGLYNVQQIWLKQWLQLVFSKIGSNKNYEETFAACGIVFYALRFRFKEIQENFCEKINSSFKTNIDIQTAKQKVGDISALISAASVFVITRRVEQVWKQMVSAFSVNEPILIVGEVGCGKSETVTALMLLIQKKLFSLTFSPETDPSDLVGQFIPVGNNSNNNGNLVDWSNGIVTDAIKHDAGLLLDNLSDADSCVLERLNSLLEQPSVWVLTEKGDTEPMKIPKNFRIIATMSPTGDSASKAAGIGGELSPALSNRFITIYMPSLKQIESESMNESLNEISMIVQRLLGDSSDNITIAASLWMELRKVADQHGQSQIFSFRTMIRLFDCTYKLRAHTPELTLKDALYHAFVATIQEQINTTNQLHKILDEVAHKQLQIASDTGTQTKPNLSKFFNKNESSSEHVLSNNRLLHAETCGKCIISNYPVLLEGPPAVGKTSLIVHLGKKLMGTGMRLERVNNSNTTSVQDYIGSLVPFGTHFEFQPGSLVRAMKDGHWFLADELNLADPSVLSIILTVLDRGEIRIPGTGEFIQAHVQFRFFATQNPAGSQFKGRNRLPPILRSRFMEVQVDDFTQEELVNILKKRVEKPLIGIPRLISSNKLSMHPNIATVMASMYVTLRNNPNLRITMRELIKIDRRASMFSNDPNNWNFAAASLLLPKLSISSTQFDILTQLLAKECKRDLNFFKTHPTPHIEQKSNGVSFILGQVQIFVADAQLERSDLFKNGSCPPISFKRALAHVAFATKAREPILLIGPTSFKTLLVKTWTQITGRNNLLQTVHLTGESDASELIGQMYPYSFFATLCELVTLAKIVLVRSALIVSTKDNDKEKSLQEEWKDLEQGLSFIRVGSLYVRTNVEQEIDLGKGLIHTQTVIEYLEMLVAAMQSKRVTMLVGPTASGKSALLYELARICHKNLIVLHLTQETETADLIGQWVPRVCEETNQLLEDFPAIIHVDNFIKRLTKFLLIYVCPILKRENPEAERETKFLLPRLVSNWLDIRTQFQLYFTSLSDSSKSELEKQTMENDQSSENQSTVSKISDSSIEDLTTTVIDTNTNNKLLSHIEKCMNHLKFIEEKLSKQIVYLERHKSLCSDTNILLQDCKNLIRLIKIYHKECSLKKKQKSINTNTEHSKADITFKFIESQLVQAIREGHWIVLDNINSAPPEVLERLLSLFEENPVLNLYENNTTEDENNATEELSGDKIHPGFALFATYNPKLEGANKLSSALTNRVLSIYVDALDNDVKYDLKVNKRNDANKLDKFDPTKTNVYKILLDQFIGVHGGYELVSYCLFCHADAKMMLQNEDIHTIKGFQYSFRTLQNTCSTARYLIDKYNVAPLHAVIWGLLRNYTMCITNLEEKIKIIKIFNEHLHLPFFMKNKFNFVKQIIHGSKSQLDLEIDELTDIVSEAETLICDAMCVLVIKLVELQISTNDVGDFILGFINKVLLNQRPYLKNELDKLCKLIQSTSGPLSNEAKIEILSVKTRELLYGEITDKRIEMLSIQIERCGNKLYIKLHKFIQDLAIFDLEKQAKVLKRIINIFQIFGNLFENIKFQRSEVFYTKELWYKTQILIRKINSCNVVLPSIQTISRSSLLQFYDLLQQLFDTLEQRSGGFAIQHALKKPLITIVTNLESILSKIRGLYNKFRQSDNTDMYQLIQQTLNQFLIVAGWCAVMWKTTVITLKQQTNVYCVDARKNLLSIAQFRVWDIKLAMWKCLPEAIEKLEIAAAAIASDDRIRYDECTKSIRSIRNVLQTESLKNIQRQSMIKQIETHGKCCDWLQRLIYDSSAGHFISLEYALNENFNVFLENFEANEIDSPFSLIWIGLFFTSIAKSVPSRVYVRMINSNLETLQERNDQQFIDCVLEKDDGLDLTFCIDKESIESRIILSITQFNKSKKEANQAVLLCNVDDSFSLLNILSAPFKAVDNKAKMFKQISSIRSEIINEITERWKTSLLDRKLLKRVLLLPMEVSNTIPFVSKEIQNIAQSQKVEIDKKLETQIQLIDSINHLVTVFVNKACLIAMYNDSIDKQHSQSQVEFLSKVVEAICHNWCIELQITNEDNLQLYINEAGELDESSFYKMYDIIDQVKSILKIDDSTINYTNIHTAINVAIEICQNDSKKADKSDPSIRNDRQQSTLDAFKNSLLNKLCEAKKLLEKILVEARQIRPYPILMIELALQKLANIEHWIDILKNRKDLLKTDEEQISILINAVSLTEEKIKNLKSHSKSKLAQLYKIVQRVNDYAQDMNLCQIIEKLHLSDKDNNVDESTIKKLETSRQKLRGLFDLSDEIKILEKTDYLTQLIDESYANWGWWQLLNMSVLWLHSKTPENLEQSQSKKLYAVAATLNDKVAMEFYQRNLISEQRTTFNANEINKLFEIIVHEHSNHVIQLGSQLRKKFNEKLITTTWNDINTACQPIAKKDIEKELNFVNLFRFVEILHNRKRDLDNITSSFPWHASHILQPRLLRCSDLMTWLCPEYLNAISGIVMNEINAELFIQDLETSKPSLTFEQRLDLYEPRFNEPTSKWQSNAYIIRKTIENPTSTNFIISSNQVKLIADFLLNLLIETITISNDSGTKKPPFLSLQHNIPLEIILGLSMANIVIYFYENTVHMEQEKTCVRLPKETLHEANLKLWEELKKTEDEEKGIQTTIHSLDLDIKETRVKIRIDQDLKAAGASGLEEGSEEFKDSILTTKNLDQMISEKLQQISNLYSKVENILQKLENNDPLRIFIDWTLASILEGLICSTTNIKMYDKWQTNFKNDQSYKTAQTYRRIKKFLRETIETAITTDFNVSIVSELLEKSIEMYKIWDTEIVNISHSTCDNHILERFVHMIQRFILQCVVCLTTLAKFYGVTLKDEQEKISDYTKQILLSTNRSQYKWIDSGKESDLLAAIDGLRHQLPQVQAALSSVFISTTTGSLLSPLLLKSDLDQCLFDIGDAVLPSAYLLKNFSEKCLLSFVGHDISQISKVYSKDIVVLIHKMIETTSKIAKIEMSISKVDAAVNVIQHIDILLQFIQTGKELELVGRNARPELPWNVLNRASDIVGREILKSATVATAKTFSANISQAVASSKIIASYVHRNENTPGQQISERDTNGSCKLRYASLRLCDIARRSDYLKQLLCRENELSDLRSESNLQDQFEKLHEAAVILDKTVKTTGCLLVDLMDCFIERESLRCITNNFNNFVEKVTIAMTTELQNEEKAKELVLDTIKLARDFESETQECRLMTTGIIAVKACAGNDQHKPIGNLKVTGIVVYSKVELSEKTIEFGDLVCGSGIHNKILTIKNNGSLQTRVRLGVKCLRECLSGLEVSPTEFIVASKSTSRVSIILRCADQMDELQAELIAVSDGADPQKLPITASIQEPEFRIHLPFANDHLEIGDEINLDVPLDEARLVTFIIKNLSNMDLHAITYIPKEKNIG</sequence>
<dbReference type="InterPro" id="IPR027417">
    <property type="entry name" value="P-loop_NTPase"/>
</dbReference>
<comment type="subcellular location">
    <subcellularLocation>
        <location evidence="1">Nucleus</location>
        <location evidence="1">Nucleolus</location>
    </subcellularLocation>
    <subcellularLocation>
        <location evidence="2">Nucleus</location>
        <location evidence="2">Nucleoplasm</location>
    </subcellularLocation>
</comment>
<dbReference type="InterPro" id="IPR003593">
    <property type="entry name" value="AAA+_ATPase"/>
</dbReference>
<feature type="domain" description="AAA+ ATPase" evidence="10">
    <location>
        <begin position="1184"/>
        <end position="1342"/>
    </location>
</feature>
<keyword evidence="6" id="KW-0067">ATP-binding</keyword>
<dbReference type="EMBL" id="CAJNOH010002121">
    <property type="protein sequence ID" value="CAF1273738.1"/>
    <property type="molecule type" value="Genomic_DNA"/>
</dbReference>
<evidence type="ECO:0000256" key="5">
    <source>
        <dbReference type="ARBA" id="ARBA00022741"/>
    </source>
</evidence>
<accession>A0A815BSR8</accession>
<name>A0A815BSR8_9BILA</name>
<dbReference type="InterPro" id="IPR011704">
    <property type="entry name" value="ATPase_dyneun-rel_AAA"/>
</dbReference>
<dbReference type="SMART" id="SM00382">
    <property type="entry name" value="AAA"/>
    <property type="match status" value="4"/>
</dbReference>
<evidence type="ECO:0000256" key="1">
    <source>
        <dbReference type="ARBA" id="ARBA00004604"/>
    </source>
</evidence>
<dbReference type="SUPFAM" id="SSF52540">
    <property type="entry name" value="P-loop containing nucleoside triphosphate hydrolases"/>
    <property type="match status" value="4"/>
</dbReference>
<dbReference type="Gene3D" id="2.60.40.10">
    <property type="entry name" value="Immunoglobulins"/>
    <property type="match status" value="1"/>
</dbReference>
<evidence type="ECO:0000256" key="9">
    <source>
        <dbReference type="SAM" id="MobiDB-lite"/>
    </source>
</evidence>
<dbReference type="GO" id="GO:0000055">
    <property type="term" value="P:ribosomal large subunit export from nucleus"/>
    <property type="evidence" value="ECO:0007669"/>
    <property type="project" value="TreeGrafter"/>
</dbReference>
<dbReference type="Pfam" id="PF07728">
    <property type="entry name" value="AAA_5"/>
    <property type="match status" value="4"/>
</dbReference>
<feature type="domain" description="AAA+ ATPase" evidence="10">
    <location>
        <begin position="705"/>
        <end position="859"/>
    </location>
</feature>
<dbReference type="PANTHER" id="PTHR48103">
    <property type="entry name" value="MIDASIN-RELATED"/>
    <property type="match status" value="1"/>
</dbReference>
<dbReference type="GO" id="GO:0000027">
    <property type="term" value="P:ribosomal large subunit assembly"/>
    <property type="evidence" value="ECO:0007669"/>
    <property type="project" value="TreeGrafter"/>
</dbReference>
<evidence type="ECO:0000313" key="11">
    <source>
        <dbReference type="EMBL" id="CAF1273738.1"/>
    </source>
</evidence>
<protein>
    <recommendedName>
        <fullName evidence="4">Midasin</fullName>
    </recommendedName>
</protein>
<reference evidence="11" key="1">
    <citation type="submission" date="2021-02" db="EMBL/GenBank/DDBJ databases">
        <authorList>
            <person name="Nowell W R."/>
        </authorList>
    </citation>
    <scope>NUCLEOTIDE SEQUENCE</scope>
</reference>
<dbReference type="GO" id="GO:0005654">
    <property type="term" value="C:nucleoplasm"/>
    <property type="evidence" value="ECO:0007669"/>
    <property type="project" value="UniProtKB-SubCell"/>
</dbReference>
<evidence type="ECO:0000313" key="12">
    <source>
        <dbReference type="Proteomes" id="UP000663854"/>
    </source>
</evidence>
<dbReference type="PANTHER" id="PTHR48103:SF2">
    <property type="entry name" value="MIDASIN"/>
    <property type="match status" value="1"/>
</dbReference>
<dbReference type="GO" id="GO:0005730">
    <property type="term" value="C:nucleolus"/>
    <property type="evidence" value="ECO:0007669"/>
    <property type="project" value="UniProtKB-SubCell"/>
</dbReference>
<proteinExistence type="inferred from homology"/>
<evidence type="ECO:0000256" key="2">
    <source>
        <dbReference type="ARBA" id="ARBA00004642"/>
    </source>
</evidence>
<dbReference type="Gene3D" id="3.40.50.300">
    <property type="entry name" value="P-loop containing nucleotide triphosphate hydrolases"/>
    <property type="match status" value="5"/>
</dbReference>
<keyword evidence="7" id="KW-0143">Chaperone</keyword>
<evidence type="ECO:0000259" key="10">
    <source>
        <dbReference type="SMART" id="SM00382"/>
    </source>
</evidence>
<dbReference type="GO" id="GO:0005524">
    <property type="term" value="F:ATP binding"/>
    <property type="evidence" value="ECO:0007669"/>
    <property type="project" value="UniProtKB-KW"/>
</dbReference>
<feature type="region of interest" description="Disordered" evidence="9">
    <location>
        <begin position="2094"/>
        <end position="2116"/>
    </location>
</feature>
<dbReference type="FunFam" id="3.40.50.300:FF:000142">
    <property type="entry name" value="Midasin"/>
    <property type="match status" value="1"/>
</dbReference>
<evidence type="ECO:0000256" key="8">
    <source>
        <dbReference type="ARBA" id="ARBA00023242"/>
    </source>
</evidence>
<feature type="domain" description="AAA+ ATPase" evidence="10">
    <location>
        <begin position="1501"/>
        <end position="1616"/>
    </location>
</feature>
<evidence type="ECO:0000256" key="6">
    <source>
        <dbReference type="ARBA" id="ARBA00022840"/>
    </source>
</evidence>
<keyword evidence="8" id="KW-0539">Nucleus</keyword>
<dbReference type="CDD" id="cd00009">
    <property type="entry name" value="AAA"/>
    <property type="match status" value="1"/>
</dbReference>
<gene>
    <name evidence="11" type="ORF">PYM288_LOCUS28518</name>
</gene>
<dbReference type="GO" id="GO:0016887">
    <property type="term" value="F:ATP hydrolysis activity"/>
    <property type="evidence" value="ECO:0007669"/>
    <property type="project" value="InterPro"/>
</dbReference>
<feature type="compositionally biased region" description="Polar residues" evidence="9">
    <location>
        <begin position="2100"/>
        <end position="2116"/>
    </location>
</feature>
<evidence type="ECO:0000256" key="4">
    <source>
        <dbReference type="ARBA" id="ARBA00017143"/>
    </source>
</evidence>
<organism evidence="11 12">
    <name type="scientific">Rotaria sordida</name>
    <dbReference type="NCBI Taxonomy" id="392033"/>
    <lineage>
        <taxon>Eukaryota</taxon>
        <taxon>Metazoa</taxon>
        <taxon>Spiralia</taxon>
        <taxon>Gnathifera</taxon>
        <taxon>Rotifera</taxon>
        <taxon>Eurotatoria</taxon>
        <taxon>Bdelloidea</taxon>
        <taxon>Philodinida</taxon>
        <taxon>Philodinidae</taxon>
        <taxon>Rotaria</taxon>
    </lineage>
</organism>
<dbReference type="Proteomes" id="UP000663854">
    <property type="component" value="Unassembled WGS sequence"/>
</dbReference>
<dbReference type="InterPro" id="IPR013783">
    <property type="entry name" value="Ig-like_fold"/>
</dbReference>
<feature type="domain" description="AAA+ ATPase" evidence="10">
    <location>
        <begin position="1963"/>
        <end position="2318"/>
    </location>
</feature>
<dbReference type="GO" id="GO:0030687">
    <property type="term" value="C:preribosome, large subunit precursor"/>
    <property type="evidence" value="ECO:0007669"/>
    <property type="project" value="TreeGrafter"/>
</dbReference>
<evidence type="ECO:0000256" key="7">
    <source>
        <dbReference type="ARBA" id="ARBA00023186"/>
    </source>
</evidence>
<comment type="caution">
    <text evidence="11">The sequence shown here is derived from an EMBL/GenBank/DDBJ whole genome shotgun (WGS) entry which is preliminary data.</text>
</comment>
<keyword evidence="5" id="KW-0547">Nucleotide-binding</keyword>
<evidence type="ECO:0000256" key="3">
    <source>
        <dbReference type="ARBA" id="ARBA00007188"/>
    </source>
</evidence>